<sequence>MKLSCTSLLRWKSLLLLITLFVACSSEDDHDINSPCTDPSEHIYQEVDGIITVEMENTTIGEGWGLKTESPDFTGNGYLQWEGETAYNNPGNGLLTYRIQVNTPGTYRFLWRGRINEGNSGSDANDAWLRMADATDFFGYKAKNGSYVYPKDSGKTPNPNGSGKEGWFKIYLNKLNEWAWISNTSDNDAHAVFATFEKAGIYTVEISGRSKGFAIDRFSLFHENVNEADATAANLNPTITCQ</sequence>
<accession>A0AAN5AI05</accession>
<keyword evidence="3" id="KW-1185">Reference proteome</keyword>
<protein>
    <submittedName>
        <fullName evidence="2">Uncharacterized protein</fullName>
    </submittedName>
</protein>
<dbReference type="Gene3D" id="2.60.120.260">
    <property type="entry name" value="Galactose-binding domain-like"/>
    <property type="match status" value="1"/>
</dbReference>
<keyword evidence="1" id="KW-0732">Signal</keyword>
<dbReference type="AlphaFoldDB" id="A0AAN5AI05"/>
<reference evidence="2 3" key="1">
    <citation type="submission" date="2021-12" db="EMBL/GenBank/DDBJ databases">
        <title>Genome sequencing of bacteria with rrn-lacking chromosome and rrn-plasmid.</title>
        <authorList>
            <person name="Anda M."/>
            <person name="Iwasaki W."/>
        </authorList>
    </citation>
    <scope>NUCLEOTIDE SEQUENCE [LARGE SCALE GENOMIC DNA]</scope>
    <source>
        <strain evidence="2 3">NBRC 15940</strain>
    </source>
</reference>
<organism evidence="2 3">
    <name type="scientific">Persicobacter diffluens</name>
    <dbReference type="NCBI Taxonomy" id="981"/>
    <lineage>
        <taxon>Bacteria</taxon>
        <taxon>Pseudomonadati</taxon>
        <taxon>Bacteroidota</taxon>
        <taxon>Cytophagia</taxon>
        <taxon>Cytophagales</taxon>
        <taxon>Persicobacteraceae</taxon>
        <taxon>Persicobacter</taxon>
    </lineage>
</organism>
<feature type="signal peptide" evidence="1">
    <location>
        <begin position="1"/>
        <end position="25"/>
    </location>
</feature>
<evidence type="ECO:0000313" key="3">
    <source>
        <dbReference type="Proteomes" id="UP001310022"/>
    </source>
</evidence>
<dbReference type="Proteomes" id="UP001310022">
    <property type="component" value="Unassembled WGS sequence"/>
</dbReference>
<comment type="caution">
    <text evidence="2">The sequence shown here is derived from an EMBL/GenBank/DDBJ whole genome shotgun (WGS) entry which is preliminary data.</text>
</comment>
<dbReference type="EMBL" id="BQKE01000001">
    <property type="protein sequence ID" value="GJM59890.1"/>
    <property type="molecule type" value="Genomic_DNA"/>
</dbReference>
<gene>
    <name evidence="2" type="ORF">PEDI_04420</name>
</gene>
<name>A0AAN5AI05_9BACT</name>
<evidence type="ECO:0000313" key="2">
    <source>
        <dbReference type="EMBL" id="GJM59890.1"/>
    </source>
</evidence>
<proteinExistence type="predicted"/>
<evidence type="ECO:0000256" key="1">
    <source>
        <dbReference type="SAM" id="SignalP"/>
    </source>
</evidence>
<dbReference type="RefSeq" id="WP_338235803.1">
    <property type="nucleotide sequence ID" value="NZ_BQKE01000001.1"/>
</dbReference>
<feature type="chain" id="PRO_5042823702" evidence="1">
    <location>
        <begin position="26"/>
        <end position="242"/>
    </location>
</feature>
<dbReference type="PROSITE" id="PS51257">
    <property type="entry name" value="PROKAR_LIPOPROTEIN"/>
    <property type="match status" value="1"/>
</dbReference>